<dbReference type="EMBL" id="AHZP02000812">
    <property type="protein sequence ID" value="KYK69389.1"/>
    <property type="molecule type" value="Genomic_DNA"/>
</dbReference>
<proteinExistence type="predicted"/>
<dbReference type="Proteomes" id="UP000075225">
    <property type="component" value="Unassembled WGS sequence"/>
</dbReference>
<dbReference type="AlphaFoldDB" id="A0A151HJ64"/>
<name>A0A151HJ64_TOXGO</name>
<feature type="non-terminal residue" evidence="1">
    <location>
        <position position="1"/>
    </location>
</feature>
<accession>A0A151HJ64</accession>
<keyword evidence="1" id="KW-0969">Cilium</keyword>
<evidence type="ECO:0000313" key="2">
    <source>
        <dbReference type="Proteomes" id="UP000075225"/>
    </source>
</evidence>
<reference evidence="2" key="1">
    <citation type="submission" date="2016-03" db="EMBL/GenBank/DDBJ databases">
        <authorList>
            <person name="Sibley D."/>
            <person name="Venepally P."/>
            <person name="Karamycheva S."/>
            <person name="Hadjithomas M."/>
            <person name="Khan A."/>
            <person name="Brunk B."/>
            <person name="Roos D."/>
            <person name="Caler E."/>
            <person name="Lorenzi H."/>
        </authorList>
    </citation>
    <scope>NUCLEOTIDE SEQUENCE [LARGE SCALE GENOMIC DNA]</scope>
    <source>
        <strain evidence="2">TgCatPRC2</strain>
    </source>
</reference>
<organism evidence="1 2">
    <name type="scientific">Toxoplasma gondii TgCatPRC2</name>
    <dbReference type="NCBI Taxonomy" id="1130821"/>
    <lineage>
        <taxon>Eukaryota</taxon>
        <taxon>Sar</taxon>
        <taxon>Alveolata</taxon>
        <taxon>Apicomplexa</taxon>
        <taxon>Conoidasida</taxon>
        <taxon>Coccidia</taxon>
        <taxon>Eucoccidiorida</taxon>
        <taxon>Eimeriorina</taxon>
        <taxon>Sarcocystidae</taxon>
        <taxon>Toxoplasma</taxon>
    </lineage>
</organism>
<gene>
    <name evidence="1" type="ORF">TGPRC2_288050B</name>
</gene>
<sequence>AYEAAGEVDAAIDICCRAKSSVVPDSFLLKKIWFTAVKLAEAKAAHRVKEVSGEVARKTLDFSGPSLEVARLFHAGGSPSEAVK</sequence>
<keyword evidence="1" id="KW-0282">Flagellum</keyword>
<comment type="caution">
    <text evidence="1">The sequence shown here is derived from an EMBL/GenBank/DDBJ whole genome shotgun (WGS) entry which is preliminary data.</text>
</comment>
<feature type="non-terminal residue" evidence="1">
    <location>
        <position position="84"/>
    </location>
</feature>
<protein>
    <submittedName>
        <fullName evidence="1">Putative intraflagellar transport protein 172</fullName>
    </submittedName>
</protein>
<keyword evidence="1" id="KW-0966">Cell projection</keyword>
<evidence type="ECO:0000313" key="1">
    <source>
        <dbReference type="EMBL" id="KYK69389.1"/>
    </source>
</evidence>
<dbReference type="VEuPathDB" id="ToxoDB:TGPRC2_288050B"/>